<dbReference type="OMA" id="GHISGCV"/>
<dbReference type="EMBL" id="AMQN01011965">
    <property type="status" value="NOT_ANNOTATED_CDS"/>
    <property type="molecule type" value="Genomic_DNA"/>
</dbReference>
<sequence length="510" mass="57547">MEESDCMLEHPSAAKFRTHVMDGEWDRAEQDLQELKTIVDCPINITKMRFCLLEQKYLEALESGCVMDALNCLRQQLSPLKYNIERVHELSSYIMCSNQAALCQMAKWEGKGVASRTKLMEKLQAYLPASVMLPPHRLLHLLQQAVQLQKEQCSFHNVQSDGSLQAVSLLTDHSCSKEQFPCVVRHTLTEHIDEVWFCRFSPDGSKLATGSKDGTLIIWDIDMTTHDLRQRKPLEGHSYGVSYIAWSPDGVYVIACGPDECSELWLWNVQTGELRIKMSLSSDDSLTSAAWRHDSKRFVTGGIRGQFYQCDLDGNMLDSWEGVRIQCLGCQADNRTVLASDTHQRIRTYNFEELTDEHLIQEDHPIMSFTLDDTGRLALLNVATQGVHLWDIKDKCLVRKFRGVTQGFYTIHSCFGGVNQDFVASGSEDHKVYVWHVRREEPIAVLEAHTRTVNCVHWNPALPSMMASASDDGTVRIWGPHPPVAPGEEMPISTDQPITTHTADGGATPV</sequence>
<dbReference type="PROSITE" id="PS00678">
    <property type="entry name" value="WD_REPEATS_1"/>
    <property type="match status" value="1"/>
</dbReference>
<dbReference type="OrthoDB" id="972532at2759"/>
<evidence type="ECO:0000313" key="9">
    <source>
        <dbReference type="EnsemblMetazoa" id="CapteP161952"/>
    </source>
</evidence>
<evidence type="ECO:0000256" key="4">
    <source>
        <dbReference type="ARBA" id="ARBA00022737"/>
    </source>
</evidence>
<gene>
    <name evidence="8" type="ORF">CAPTEDRAFT_161952</name>
</gene>
<dbReference type="InterPro" id="IPR001680">
    <property type="entry name" value="WD40_rpt"/>
</dbReference>
<dbReference type="InterPro" id="IPR006595">
    <property type="entry name" value="CTLH_C"/>
</dbReference>
<dbReference type="Pfam" id="PF00400">
    <property type="entry name" value="WD40"/>
    <property type="match status" value="4"/>
</dbReference>
<dbReference type="InterPro" id="IPR015943">
    <property type="entry name" value="WD40/YVTN_repeat-like_dom_sf"/>
</dbReference>
<feature type="domain" description="CTLH" evidence="7">
    <location>
        <begin position="9"/>
        <end position="68"/>
    </location>
</feature>
<dbReference type="PANTHER" id="PTHR22838">
    <property type="entry name" value="WD REPEAT PROTEIN 26-RELATED"/>
    <property type="match status" value="1"/>
</dbReference>
<proteinExistence type="predicted"/>
<dbReference type="FunCoup" id="R7TUC6">
    <property type="interactions" value="1309"/>
</dbReference>
<accession>R7TUC6</accession>
<dbReference type="PROSITE" id="PS50294">
    <property type="entry name" value="WD_REPEATS_REGION"/>
    <property type="match status" value="3"/>
</dbReference>
<comment type="subcellular location">
    <subcellularLocation>
        <location evidence="1">Cytoplasm</location>
    </subcellularLocation>
</comment>
<dbReference type="HOGENOM" id="CLU_000288_57_25_1"/>
<feature type="compositionally biased region" description="Polar residues" evidence="6">
    <location>
        <begin position="493"/>
        <end position="502"/>
    </location>
</feature>
<keyword evidence="4" id="KW-0677">Repeat</keyword>
<dbReference type="EnsemblMetazoa" id="CapteT161952">
    <property type="protein sequence ID" value="CapteP161952"/>
    <property type="gene ID" value="CapteG161952"/>
</dbReference>
<feature type="region of interest" description="Disordered" evidence="6">
    <location>
        <begin position="489"/>
        <end position="510"/>
    </location>
</feature>
<evidence type="ECO:0000313" key="10">
    <source>
        <dbReference type="Proteomes" id="UP000014760"/>
    </source>
</evidence>
<evidence type="ECO:0000256" key="1">
    <source>
        <dbReference type="ARBA" id="ARBA00004496"/>
    </source>
</evidence>
<dbReference type="PROSITE" id="PS50897">
    <property type="entry name" value="CTLH"/>
    <property type="match status" value="1"/>
</dbReference>
<dbReference type="GO" id="GO:0043161">
    <property type="term" value="P:proteasome-mediated ubiquitin-dependent protein catabolic process"/>
    <property type="evidence" value="ECO:0007669"/>
    <property type="project" value="TreeGrafter"/>
</dbReference>
<evidence type="ECO:0000256" key="6">
    <source>
        <dbReference type="SAM" id="MobiDB-lite"/>
    </source>
</evidence>
<evidence type="ECO:0000313" key="8">
    <source>
        <dbReference type="EMBL" id="ELT95066.1"/>
    </source>
</evidence>
<dbReference type="Pfam" id="PF21889">
    <property type="entry name" value="TPR1-like_2nd"/>
    <property type="match status" value="1"/>
</dbReference>
<keyword evidence="2" id="KW-0963">Cytoplasm</keyword>
<dbReference type="InterPro" id="IPR020472">
    <property type="entry name" value="WD40_PAC1"/>
</dbReference>
<dbReference type="InterPro" id="IPR051350">
    <property type="entry name" value="WD_repeat-ST_regulator"/>
</dbReference>
<feature type="repeat" description="WD" evidence="5">
    <location>
        <begin position="446"/>
        <end position="478"/>
    </location>
</feature>
<evidence type="ECO:0000256" key="2">
    <source>
        <dbReference type="ARBA" id="ARBA00022490"/>
    </source>
</evidence>
<protein>
    <recommendedName>
        <fullName evidence="7">CTLH domain-containing protein</fullName>
    </recommendedName>
</protein>
<dbReference type="PROSITE" id="PS50082">
    <property type="entry name" value="WD_REPEATS_2"/>
    <property type="match status" value="3"/>
</dbReference>
<dbReference type="GO" id="GO:0005737">
    <property type="term" value="C:cytoplasm"/>
    <property type="evidence" value="ECO:0007669"/>
    <property type="project" value="UniProtKB-SubCell"/>
</dbReference>
<dbReference type="PRINTS" id="PR00320">
    <property type="entry name" value="GPROTEINBRPT"/>
</dbReference>
<dbReference type="PANTHER" id="PTHR22838:SF0">
    <property type="entry name" value="WD REPEAT-CONTAINING PROTEIN 26"/>
    <property type="match status" value="1"/>
</dbReference>
<dbReference type="Proteomes" id="UP000014760">
    <property type="component" value="Unassembled WGS sequence"/>
</dbReference>
<reference evidence="8 10" key="2">
    <citation type="journal article" date="2013" name="Nature">
        <title>Insights into bilaterian evolution from three spiralian genomes.</title>
        <authorList>
            <person name="Simakov O."/>
            <person name="Marletaz F."/>
            <person name="Cho S.J."/>
            <person name="Edsinger-Gonzales E."/>
            <person name="Havlak P."/>
            <person name="Hellsten U."/>
            <person name="Kuo D.H."/>
            <person name="Larsson T."/>
            <person name="Lv J."/>
            <person name="Arendt D."/>
            <person name="Savage R."/>
            <person name="Osoegawa K."/>
            <person name="de Jong P."/>
            <person name="Grimwood J."/>
            <person name="Chapman J.A."/>
            <person name="Shapiro H."/>
            <person name="Aerts A."/>
            <person name="Otillar R.P."/>
            <person name="Terry A.Y."/>
            <person name="Boore J.L."/>
            <person name="Grigoriev I.V."/>
            <person name="Lindberg D.R."/>
            <person name="Seaver E.C."/>
            <person name="Weisblat D.A."/>
            <person name="Putnam N.H."/>
            <person name="Rokhsar D.S."/>
        </authorList>
    </citation>
    <scope>NUCLEOTIDE SEQUENCE</scope>
    <source>
        <strain evidence="8 10">I ESC-2004</strain>
    </source>
</reference>
<dbReference type="InterPro" id="IPR036322">
    <property type="entry name" value="WD40_repeat_dom_sf"/>
</dbReference>
<dbReference type="SUPFAM" id="SSF50978">
    <property type="entry name" value="WD40 repeat-like"/>
    <property type="match status" value="1"/>
</dbReference>
<dbReference type="InterPro" id="IPR019775">
    <property type="entry name" value="WD40_repeat_CS"/>
</dbReference>
<dbReference type="Gene3D" id="2.130.10.10">
    <property type="entry name" value="YVTN repeat-like/Quinoprotein amine dehydrogenase"/>
    <property type="match status" value="2"/>
</dbReference>
<reference evidence="9" key="3">
    <citation type="submission" date="2015-06" db="UniProtKB">
        <authorList>
            <consortium name="EnsemblMetazoa"/>
        </authorList>
    </citation>
    <scope>IDENTIFICATION</scope>
</reference>
<feature type="repeat" description="WD" evidence="5">
    <location>
        <begin position="234"/>
        <end position="265"/>
    </location>
</feature>
<reference evidence="10" key="1">
    <citation type="submission" date="2012-12" db="EMBL/GenBank/DDBJ databases">
        <authorList>
            <person name="Hellsten U."/>
            <person name="Grimwood J."/>
            <person name="Chapman J.A."/>
            <person name="Shapiro H."/>
            <person name="Aerts A."/>
            <person name="Otillar R.P."/>
            <person name="Terry A.Y."/>
            <person name="Boore J.L."/>
            <person name="Simakov O."/>
            <person name="Marletaz F."/>
            <person name="Cho S.-J."/>
            <person name="Edsinger-Gonzales E."/>
            <person name="Havlak P."/>
            <person name="Kuo D.-H."/>
            <person name="Larsson T."/>
            <person name="Lv J."/>
            <person name="Arendt D."/>
            <person name="Savage R."/>
            <person name="Osoegawa K."/>
            <person name="de Jong P."/>
            <person name="Lindberg D.R."/>
            <person name="Seaver E.C."/>
            <person name="Weisblat D.A."/>
            <person name="Putnam N.H."/>
            <person name="Grigoriev I.V."/>
            <person name="Rokhsar D.S."/>
        </authorList>
    </citation>
    <scope>NUCLEOTIDE SEQUENCE</scope>
    <source>
        <strain evidence="10">I ESC-2004</strain>
    </source>
</reference>
<keyword evidence="10" id="KW-1185">Reference proteome</keyword>
<dbReference type="STRING" id="283909.R7TUC6"/>
<feature type="repeat" description="WD" evidence="5">
    <location>
        <begin position="188"/>
        <end position="222"/>
    </location>
</feature>
<dbReference type="FunFam" id="2.130.10.10:FF:000087">
    <property type="entry name" value="WD repeat-containing protein 26 homolog"/>
    <property type="match status" value="1"/>
</dbReference>
<evidence type="ECO:0000256" key="3">
    <source>
        <dbReference type="ARBA" id="ARBA00022574"/>
    </source>
</evidence>
<evidence type="ECO:0000259" key="7">
    <source>
        <dbReference type="PROSITE" id="PS50897"/>
    </source>
</evidence>
<name>R7TUC6_CAPTE</name>
<dbReference type="SMART" id="SM00320">
    <property type="entry name" value="WD40"/>
    <property type="match status" value="5"/>
</dbReference>
<dbReference type="EMBL" id="KB309218">
    <property type="protein sequence ID" value="ELT95066.1"/>
    <property type="molecule type" value="Genomic_DNA"/>
</dbReference>
<evidence type="ECO:0000256" key="5">
    <source>
        <dbReference type="PROSITE-ProRule" id="PRU00221"/>
    </source>
</evidence>
<dbReference type="GO" id="GO:0034657">
    <property type="term" value="C:GID complex"/>
    <property type="evidence" value="ECO:0007669"/>
    <property type="project" value="TreeGrafter"/>
</dbReference>
<dbReference type="InterPro" id="IPR054080">
    <property type="entry name" value="TPR1-like_2nd"/>
</dbReference>
<organism evidence="8">
    <name type="scientific">Capitella teleta</name>
    <name type="common">Polychaete worm</name>
    <dbReference type="NCBI Taxonomy" id="283909"/>
    <lineage>
        <taxon>Eukaryota</taxon>
        <taxon>Metazoa</taxon>
        <taxon>Spiralia</taxon>
        <taxon>Lophotrochozoa</taxon>
        <taxon>Annelida</taxon>
        <taxon>Polychaeta</taxon>
        <taxon>Sedentaria</taxon>
        <taxon>Scolecida</taxon>
        <taxon>Capitellidae</taxon>
        <taxon>Capitella</taxon>
    </lineage>
</organism>
<dbReference type="AlphaFoldDB" id="R7TUC6"/>
<keyword evidence="3 5" id="KW-0853">WD repeat</keyword>